<dbReference type="PANTHER" id="PTHR30471">
    <property type="entry name" value="DNA REPAIR PROTEIN RADC"/>
    <property type="match status" value="1"/>
</dbReference>
<keyword evidence="6" id="KW-0482">Metalloprotease</keyword>
<dbReference type="PROSITE" id="PS01302">
    <property type="entry name" value="UPF0758"/>
    <property type="match status" value="1"/>
</dbReference>
<evidence type="ECO:0000313" key="10">
    <source>
        <dbReference type="Proteomes" id="UP000254181"/>
    </source>
</evidence>
<dbReference type="GO" id="GO:0046872">
    <property type="term" value="F:metal ion binding"/>
    <property type="evidence" value="ECO:0007669"/>
    <property type="project" value="UniProtKB-KW"/>
</dbReference>
<dbReference type="GO" id="GO:0006508">
    <property type="term" value="P:proteolysis"/>
    <property type="evidence" value="ECO:0007669"/>
    <property type="project" value="UniProtKB-KW"/>
</dbReference>
<name>A0A377K4L4_ECOLX</name>
<dbReference type="PANTHER" id="PTHR30471:SF3">
    <property type="entry name" value="UPF0758 PROTEIN YEES-RELATED"/>
    <property type="match status" value="1"/>
</dbReference>
<dbReference type="InterPro" id="IPR001405">
    <property type="entry name" value="UPF0758"/>
</dbReference>
<evidence type="ECO:0000256" key="2">
    <source>
        <dbReference type="ARBA" id="ARBA00022670"/>
    </source>
</evidence>
<dbReference type="InterPro" id="IPR037518">
    <property type="entry name" value="MPN"/>
</dbReference>
<dbReference type="Pfam" id="PF04002">
    <property type="entry name" value="RadC"/>
    <property type="match status" value="1"/>
</dbReference>
<dbReference type="InterPro" id="IPR025657">
    <property type="entry name" value="RadC_JAB"/>
</dbReference>
<dbReference type="PROSITE" id="PS50249">
    <property type="entry name" value="MPN"/>
    <property type="match status" value="1"/>
</dbReference>
<keyword evidence="4" id="KW-0378">Hydrolase</keyword>
<dbReference type="AlphaFoldDB" id="A0A377K4L4"/>
<dbReference type="EMBL" id="UGEM01000004">
    <property type="protein sequence ID" value="STP19207.1"/>
    <property type="molecule type" value="Genomic_DNA"/>
</dbReference>
<protein>
    <submittedName>
        <fullName evidence="9">Putative DNA repair protein</fullName>
    </submittedName>
</protein>
<feature type="domain" description="MPN" evidence="8">
    <location>
        <begin position="36"/>
        <end position="158"/>
    </location>
</feature>
<evidence type="ECO:0000259" key="8">
    <source>
        <dbReference type="PROSITE" id="PS50249"/>
    </source>
</evidence>
<organism evidence="9 10">
    <name type="scientific">Escherichia coli</name>
    <dbReference type="NCBI Taxonomy" id="562"/>
    <lineage>
        <taxon>Bacteria</taxon>
        <taxon>Pseudomonadati</taxon>
        <taxon>Pseudomonadota</taxon>
        <taxon>Gammaproteobacteria</taxon>
        <taxon>Enterobacterales</taxon>
        <taxon>Enterobacteriaceae</taxon>
        <taxon>Escherichia</taxon>
    </lineage>
</organism>
<keyword evidence="3" id="KW-0479">Metal-binding</keyword>
<sequence length="255" mass="28909">MQQISFLPGEMTPGERSLILRALKTLDRHLHEPGVAFTSTRAAREWLILNMAGLEREEFRVLYLNNQNQLIAGETLFTGTINRTEVHPREVIKCALYHNAAAVVLAHNHPSGEVTPSKADRLITERLVQALGLVDIRVPDHLIVGGSQVFSLCGTRPALTRHRHNHITPVFTFIFCLQRYPIMKIITRGEAMRIHQQHPTSRLFPFCTGKYRWHGSAEAYTGREVQDIPGVLAVFAERRKDSFGPYVRLMSVTLN</sequence>
<evidence type="ECO:0000256" key="1">
    <source>
        <dbReference type="ARBA" id="ARBA00009029"/>
    </source>
</evidence>
<evidence type="ECO:0000256" key="3">
    <source>
        <dbReference type="ARBA" id="ARBA00022723"/>
    </source>
</evidence>
<dbReference type="NCBIfam" id="TIGR00608">
    <property type="entry name" value="radc"/>
    <property type="match status" value="1"/>
</dbReference>
<dbReference type="Gene3D" id="3.40.140.10">
    <property type="entry name" value="Cytidine Deaminase, domain 2"/>
    <property type="match status" value="1"/>
</dbReference>
<dbReference type="InterPro" id="IPR020891">
    <property type="entry name" value="UPF0758_CS"/>
</dbReference>
<keyword evidence="2" id="KW-0645">Protease</keyword>
<comment type="similarity">
    <text evidence="7">Belongs to the UPF0758 family.</text>
</comment>
<evidence type="ECO:0000256" key="7">
    <source>
        <dbReference type="RuleBase" id="RU003797"/>
    </source>
</evidence>
<dbReference type="InterPro" id="IPR009329">
    <property type="entry name" value="DUF987"/>
</dbReference>
<proteinExistence type="inferred from homology"/>
<dbReference type="Pfam" id="PF06174">
    <property type="entry name" value="DUF987"/>
    <property type="match status" value="1"/>
</dbReference>
<accession>A0A377K4L4</accession>
<dbReference type="GO" id="GO:0008237">
    <property type="term" value="F:metallopeptidase activity"/>
    <property type="evidence" value="ECO:0007669"/>
    <property type="project" value="UniProtKB-KW"/>
</dbReference>
<evidence type="ECO:0000313" key="9">
    <source>
        <dbReference type="EMBL" id="STP19207.1"/>
    </source>
</evidence>
<evidence type="ECO:0000256" key="6">
    <source>
        <dbReference type="ARBA" id="ARBA00023049"/>
    </source>
</evidence>
<reference evidence="9 10" key="1">
    <citation type="submission" date="2018-06" db="EMBL/GenBank/DDBJ databases">
        <authorList>
            <consortium name="Pathogen Informatics"/>
            <person name="Doyle S."/>
        </authorList>
    </citation>
    <scope>NUCLEOTIDE SEQUENCE [LARGE SCALE GENOMIC DNA]</scope>
    <source>
        <strain evidence="9 10">NCTC9075</strain>
    </source>
</reference>
<evidence type="ECO:0000256" key="5">
    <source>
        <dbReference type="ARBA" id="ARBA00022833"/>
    </source>
</evidence>
<gene>
    <name evidence="9" type="primary">ykfG_2</name>
    <name evidence="9" type="ORF">NCTC9075_02648</name>
</gene>
<evidence type="ECO:0000256" key="4">
    <source>
        <dbReference type="ARBA" id="ARBA00022801"/>
    </source>
</evidence>
<comment type="similarity">
    <text evidence="1">Belongs to the YeeT/YkfH/YpjJ family.</text>
</comment>
<dbReference type="CDD" id="cd08071">
    <property type="entry name" value="MPN_DUF2466"/>
    <property type="match status" value="1"/>
</dbReference>
<keyword evidence="5" id="KW-0862">Zinc</keyword>
<dbReference type="Proteomes" id="UP000254181">
    <property type="component" value="Unassembled WGS sequence"/>
</dbReference>